<protein>
    <submittedName>
        <fullName evidence="2">Uncharacterized protein</fullName>
    </submittedName>
</protein>
<sequence>MRFLRGFLKLPHVQAALATHRKNTSQHALETASGSDDSCEPNTLAEASVQEMISVQVDPATAGYTPGRSINADDPCEMIGYADGKDNVTGAVKWPSEERYGTEIYQRVLNVAVYIDESPRERLHRAAVCRKHYAVREPQL</sequence>
<feature type="region of interest" description="Disordered" evidence="1">
    <location>
        <begin position="21"/>
        <end position="41"/>
    </location>
</feature>
<proteinExistence type="predicted"/>
<evidence type="ECO:0000313" key="3">
    <source>
        <dbReference type="Proteomes" id="UP000460718"/>
    </source>
</evidence>
<comment type="caution">
    <text evidence="2">The sequence shown here is derived from an EMBL/GenBank/DDBJ whole genome shotgun (WGS) entry which is preliminary data.</text>
</comment>
<accession>A0A6A3K3M2</accession>
<reference evidence="2 3" key="1">
    <citation type="submission" date="2018-09" db="EMBL/GenBank/DDBJ databases">
        <title>Genomic investigation of the strawberry pathogen Phytophthora fragariae indicates pathogenicity is determined by transcriptional variation in three key races.</title>
        <authorList>
            <person name="Adams T.M."/>
            <person name="Armitage A.D."/>
            <person name="Sobczyk M.K."/>
            <person name="Bates H.J."/>
            <person name="Dunwell J.M."/>
            <person name="Nellist C.F."/>
            <person name="Harrison R.J."/>
        </authorList>
    </citation>
    <scope>NUCLEOTIDE SEQUENCE [LARGE SCALE GENOMIC DNA]</scope>
    <source>
        <strain evidence="2 3">SCRP245</strain>
    </source>
</reference>
<dbReference type="AlphaFoldDB" id="A0A6A3K3M2"/>
<evidence type="ECO:0000313" key="2">
    <source>
        <dbReference type="EMBL" id="KAE9002106.1"/>
    </source>
</evidence>
<dbReference type="Proteomes" id="UP000460718">
    <property type="component" value="Unassembled WGS sequence"/>
</dbReference>
<organism evidence="2 3">
    <name type="scientific">Phytophthora fragariae</name>
    <dbReference type="NCBI Taxonomy" id="53985"/>
    <lineage>
        <taxon>Eukaryota</taxon>
        <taxon>Sar</taxon>
        <taxon>Stramenopiles</taxon>
        <taxon>Oomycota</taxon>
        <taxon>Peronosporomycetes</taxon>
        <taxon>Peronosporales</taxon>
        <taxon>Peronosporaceae</taxon>
        <taxon>Phytophthora</taxon>
    </lineage>
</organism>
<evidence type="ECO:0000256" key="1">
    <source>
        <dbReference type="SAM" id="MobiDB-lite"/>
    </source>
</evidence>
<dbReference type="EMBL" id="QXFW01000830">
    <property type="protein sequence ID" value="KAE9002106.1"/>
    <property type="molecule type" value="Genomic_DNA"/>
</dbReference>
<gene>
    <name evidence="2" type="ORF">PF011_g13454</name>
</gene>
<name>A0A6A3K3M2_9STRA</name>
<feature type="compositionally biased region" description="Polar residues" evidence="1">
    <location>
        <begin position="25"/>
        <end position="36"/>
    </location>
</feature>